<dbReference type="Proteomes" id="UP000806522">
    <property type="component" value="Unassembled WGS sequence"/>
</dbReference>
<comment type="caution">
    <text evidence="2">The sequence shown here is derived from an EMBL/GenBank/DDBJ whole genome shotgun (WGS) entry which is preliminary data.</text>
</comment>
<sequence>MVRIFFTLLLITIAINSNAQPIEKRYSSYLSEQGTINFLRPKKLDNTVNVDKFVFDMTYISRKDSVTINCSLTIKSGGIAKELSINSGDKIIPGNAIHTLFRDVVKRGYTIRVTSRFSKKEIEECFKNSAPMVFNVTLTDGVICKATYKPSQWKKESLQVTRILESTTY</sequence>
<dbReference type="EMBL" id="SUYC01000014">
    <property type="protein sequence ID" value="MBE6271638.1"/>
    <property type="molecule type" value="Genomic_DNA"/>
</dbReference>
<dbReference type="AlphaFoldDB" id="A0A9D5S886"/>
<organism evidence="2 3">
    <name type="scientific">Xylanibacter ruminicola</name>
    <name type="common">Prevotella ruminicola</name>
    <dbReference type="NCBI Taxonomy" id="839"/>
    <lineage>
        <taxon>Bacteria</taxon>
        <taxon>Pseudomonadati</taxon>
        <taxon>Bacteroidota</taxon>
        <taxon>Bacteroidia</taxon>
        <taxon>Bacteroidales</taxon>
        <taxon>Prevotellaceae</taxon>
        <taxon>Xylanibacter</taxon>
    </lineage>
</organism>
<protein>
    <submittedName>
        <fullName evidence="2">Uncharacterized protein</fullName>
    </submittedName>
</protein>
<evidence type="ECO:0000313" key="3">
    <source>
        <dbReference type="Proteomes" id="UP000806522"/>
    </source>
</evidence>
<evidence type="ECO:0000256" key="1">
    <source>
        <dbReference type="SAM" id="SignalP"/>
    </source>
</evidence>
<name>A0A9D5S886_XYLRU</name>
<evidence type="ECO:0000313" key="2">
    <source>
        <dbReference type="EMBL" id="MBE6271638.1"/>
    </source>
</evidence>
<keyword evidence="1" id="KW-0732">Signal</keyword>
<gene>
    <name evidence="2" type="ORF">E7101_11925</name>
</gene>
<proteinExistence type="predicted"/>
<reference evidence="2" key="1">
    <citation type="submission" date="2019-04" db="EMBL/GenBank/DDBJ databases">
        <title>Evolution of Biomass-Degrading Anaerobic Consortia Revealed by Metagenomics.</title>
        <authorList>
            <person name="Peng X."/>
        </authorList>
    </citation>
    <scope>NUCLEOTIDE SEQUENCE</scope>
    <source>
        <strain evidence="2">SIG140</strain>
    </source>
</reference>
<feature type="chain" id="PRO_5039347767" evidence="1">
    <location>
        <begin position="20"/>
        <end position="169"/>
    </location>
</feature>
<accession>A0A9D5S886</accession>
<feature type="signal peptide" evidence="1">
    <location>
        <begin position="1"/>
        <end position="19"/>
    </location>
</feature>